<organism evidence="2 3">
    <name type="scientific">Streptomyces coffeae</name>
    <dbReference type="NCBI Taxonomy" id="621382"/>
    <lineage>
        <taxon>Bacteria</taxon>
        <taxon>Bacillati</taxon>
        <taxon>Actinomycetota</taxon>
        <taxon>Actinomycetes</taxon>
        <taxon>Kitasatosporales</taxon>
        <taxon>Streptomycetaceae</taxon>
        <taxon>Streptomyces</taxon>
    </lineage>
</organism>
<keyword evidence="3" id="KW-1185">Reference proteome</keyword>
<dbReference type="RefSeq" id="WP_201871755.1">
    <property type="nucleotide sequence ID" value="NZ_JAERRF010000003.1"/>
</dbReference>
<gene>
    <name evidence="2" type="ORF">JK363_04740</name>
</gene>
<proteinExistence type="predicted"/>
<evidence type="ECO:0000313" key="2">
    <source>
        <dbReference type="EMBL" id="MBL1095991.1"/>
    </source>
</evidence>
<dbReference type="InterPro" id="IPR021961">
    <property type="entry name" value="McrB_DNA-bd"/>
</dbReference>
<evidence type="ECO:0000259" key="1">
    <source>
        <dbReference type="Pfam" id="PF12102"/>
    </source>
</evidence>
<accession>A0ABS1N7E4</accession>
<dbReference type="Gene3D" id="3.30.920.90">
    <property type="match status" value="1"/>
</dbReference>
<reference evidence="2 3" key="1">
    <citation type="submission" date="2021-01" db="EMBL/GenBank/DDBJ databases">
        <title>WGS of actinomycetes isolated from Thailand.</title>
        <authorList>
            <person name="Thawai C."/>
        </authorList>
    </citation>
    <scope>NUCLEOTIDE SEQUENCE [LARGE SCALE GENOMIC DNA]</scope>
    <source>
        <strain evidence="2 3">CA1R205</strain>
    </source>
</reference>
<sequence>MDIRGLLLEIALTYDAGKGTSSGVRAQDLLRAAGAEWKPLLPGGFEAEGNGGSGGASRTPWIGVYDPAITRDPKQGLYLAYIFAADLATVTLTLQQGVTSLKGKLGEGEKRRTYLRSRAETLQQGLPKGLRAGWEDCPEFRCKLSRALSYEAGSVAARTYSTTAMPTETSLREDLWYMAELLQHAASVEKLLKDEETSKGLRTTGFVSDPGAEFEGLDGFRPKDGGDYVAHIAQRTITVTRDHENLIDGFGRYIEPRGFVPITEKMHPKDLVLRRGGTEWLVEAKTVKRGNPTRAVREALSQLFEYRHFLYAQQERPEPYLLGLFTEDIEAYAPYLEQRGIASIWKTVEGWAGSPMAVGWGMVDVQ</sequence>
<feature type="domain" description="Type IV methyl-directed restriction enzyme EcoKMcrB subunit DNA-binding" evidence="1">
    <location>
        <begin position="45"/>
        <end position="183"/>
    </location>
</feature>
<dbReference type="EMBL" id="JAERRF010000003">
    <property type="protein sequence ID" value="MBL1095991.1"/>
    <property type="molecule type" value="Genomic_DNA"/>
</dbReference>
<evidence type="ECO:0000313" key="3">
    <source>
        <dbReference type="Proteomes" id="UP000634229"/>
    </source>
</evidence>
<comment type="caution">
    <text evidence="2">The sequence shown here is derived from an EMBL/GenBank/DDBJ whole genome shotgun (WGS) entry which is preliminary data.</text>
</comment>
<dbReference type="Proteomes" id="UP000634229">
    <property type="component" value="Unassembled WGS sequence"/>
</dbReference>
<protein>
    <submittedName>
        <fullName evidence="2">DUF3578 domain-containing protein</fullName>
    </submittedName>
</protein>
<dbReference type="Pfam" id="PF12102">
    <property type="entry name" value="MrcB_N"/>
    <property type="match status" value="1"/>
</dbReference>
<name>A0ABS1N7E4_9ACTN</name>